<dbReference type="PANTHER" id="PTHR42901:SF1">
    <property type="entry name" value="ALCOHOL DEHYDROGENASE"/>
    <property type="match status" value="1"/>
</dbReference>
<dbReference type="EMBL" id="VDMB01000010">
    <property type="protein sequence ID" value="TYT74591.1"/>
    <property type="molecule type" value="Genomic_DNA"/>
</dbReference>
<gene>
    <name evidence="5" type="ORF">FIM25_09480</name>
</gene>
<dbReference type="AlphaFoldDB" id="A0A5S5MFT1"/>
<reference evidence="5 6" key="1">
    <citation type="submission" date="2019-06" db="EMBL/GenBank/DDBJ databases">
        <title>Desulfobotulus mexicanus sp. nov., a novel sulfate-reducing bacterium isolated from the sediment of an alkaline crater lake in Mexico.</title>
        <authorList>
            <person name="Hirschler-Rea A."/>
        </authorList>
    </citation>
    <scope>NUCLEOTIDE SEQUENCE [LARGE SCALE GENOMIC DNA]</scope>
    <source>
        <strain evidence="5 6">PAR22N</strain>
    </source>
</reference>
<dbReference type="InterPro" id="IPR002347">
    <property type="entry name" value="SDR_fam"/>
</dbReference>
<sequence length="252" mass="27459">MDKKTVLITGASSGFGEACARWYAVRGFSLILSARRRDRLERLAEELGVPVHIMQLDVRDRKAVEKALDGIPEDFSSVDILVNNAGLALGLLPAHEADMDDWEVMVDTNIKGLLYMTRKILPGMTARRRGHIVNMGSVAGSWPYPGGNAYGATKAFVEQFSRNLRCDVQGTGVRVTNIAPGMAETEFSLVRFKGASEKASATYDGVKALTAADIADIVGWVTLQPEHVNINHLEVMPTQQAWSAFAVAREGL</sequence>
<dbReference type="PROSITE" id="PS00061">
    <property type="entry name" value="ADH_SHORT"/>
    <property type="match status" value="1"/>
</dbReference>
<protein>
    <submittedName>
        <fullName evidence="5">SDR family oxidoreductase</fullName>
    </submittedName>
</protein>
<proteinExistence type="inferred from homology"/>
<evidence type="ECO:0000256" key="2">
    <source>
        <dbReference type="ARBA" id="ARBA00023002"/>
    </source>
</evidence>
<dbReference type="SUPFAM" id="SSF51735">
    <property type="entry name" value="NAD(P)-binding Rossmann-fold domains"/>
    <property type="match status" value="1"/>
</dbReference>
<feature type="domain" description="Ketoreductase" evidence="4">
    <location>
        <begin position="4"/>
        <end position="185"/>
    </location>
</feature>
<dbReference type="PRINTS" id="PR00080">
    <property type="entry name" value="SDRFAMILY"/>
</dbReference>
<comment type="caution">
    <text evidence="5">The sequence shown here is derived from an EMBL/GenBank/DDBJ whole genome shotgun (WGS) entry which is preliminary data.</text>
</comment>
<evidence type="ECO:0000313" key="5">
    <source>
        <dbReference type="EMBL" id="TYT74591.1"/>
    </source>
</evidence>
<organism evidence="5 6">
    <name type="scientific">Desulfobotulus mexicanus</name>
    <dbReference type="NCBI Taxonomy" id="2586642"/>
    <lineage>
        <taxon>Bacteria</taxon>
        <taxon>Pseudomonadati</taxon>
        <taxon>Thermodesulfobacteriota</taxon>
        <taxon>Desulfobacteria</taxon>
        <taxon>Desulfobacterales</taxon>
        <taxon>Desulfobacteraceae</taxon>
        <taxon>Desulfobotulus</taxon>
    </lineage>
</organism>
<dbReference type="Pfam" id="PF00106">
    <property type="entry name" value="adh_short"/>
    <property type="match status" value="1"/>
</dbReference>
<dbReference type="Proteomes" id="UP000321899">
    <property type="component" value="Unassembled WGS sequence"/>
</dbReference>
<evidence type="ECO:0000259" key="4">
    <source>
        <dbReference type="SMART" id="SM00822"/>
    </source>
</evidence>
<name>A0A5S5MFT1_9BACT</name>
<dbReference type="GO" id="GO:0016616">
    <property type="term" value="F:oxidoreductase activity, acting on the CH-OH group of donors, NAD or NADP as acceptor"/>
    <property type="evidence" value="ECO:0007669"/>
    <property type="project" value="UniProtKB-ARBA"/>
</dbReference>
<comment type="similarity">
    <text evidence="1 3">Belongs to the short-chain dehydrogenases/reductases (SDR) family.</text>
</comment>
<evidence type="ECO:0000313" key="6">
    <source>
        <dbReference type="Proteomes" id="UP000321899"/>
    </source>
</evidence>
<dbReference type="RefSeq" id="WP_139448626.1">
    <property type="nucleotide sequence ID" value="NZ_VDMB01000010.1"/>
</dbReference>
<keyword evidence="6" id="KW-1185">Reference proteome</keyword>
<dbReference type="FunFam" id="3.40.50.720:FF:000047">
    <property type="entry name" value="NADP-dependent L-serine/L-allo-threonine dehydrogenase"/>
    <property type="match status" value="1"/>
</dbReference>
<dbReference type="PRINTS" id="PR00081">
    <property type="entry name" value="GDHRDH"/>
</dbReference>
<dbReference type="CDD" id="cd05346">
    <property type="entry name" value="SDR_c5"/>
    <property type="match status" value="1"/>
</dbReference>
<evidence type="ECO:0000256" key="3">
    <source>
        <dbReference type="RuleBase" id="RU000363"/>
    </source>
</evidence>
<evidence type="ECO:0000256" key="1">
    <source>
        <dbReference type="ARBA" id="ARBA00006484"/>
    </source>
</evidence>
<dbReference type="PANTHER" id="PTHR42901">
    <property type="entry name" value="ALCOHOL DEHYDROGENASE"/>
    <property type="match status" value="1"/>
</dbReference>
<dbReference type="SMART" id="SM00822">
    <property type="entry name" value="PKS_KR"/>
    <property type="match status" value="1"/>
</dbReference>
<dbReference type="InterPro" id="IPR057326">
    <property type="entry name" value="KR_dom"/>
</dbReference>
<dbReference type="InterPro" id="IPR036291">
    <property type="entry name" value="NAD(P)-bd_dom_sf"/>
</dbReference>
<dbReference type="Gene3D" id="3.40.50.720">
    <property type="entry name" value="NAD(P)-binding Rossmann-like Domain"/>
    <property type="match status" value="1"/>
</dbReference>
<dbReference type="OrthoDB" id="658698at2"/>
<keyword evidence="2" id="KW-0560">Oxidoreductase</keyword>
<accession>A0A5S5MFT1</accession>
<dbReference type="InterPro" id="IPR020904">
    <property type="entry name" value="Sc_DH/Rdtase_CS"/>
</dbReference>